<proteinExistence type="predicted"/>
<protein>
    <submittedName>
        <fullName evidence="1">Uncharacterized protein</fullName>
    </submittedName>
</protein>
<dbReference type="Proteomes" id="UP001597393">
    <property type="component" value="Unassembled WGS sequence"/>
</dbReference>
<dbReference type="EMBL" id="JBHUMA010000006">
    <property type="protein sequence ID" value="MFD2599208.1"/>
    <property type="molecule type" value="Genomic_DNA"/>
</dbReference>
<sequence>MDIKLTKVEIRQHLAELLEELTALCDMYDNGQEIVHRSIAMKLRVLFHHTPHSNSLIQQLGISDKLMISTCGKKIPGNLFKHYHGLASILADGEGKSLFVPGKLSSPRREVFIKYWWEEEVILSDDSGHDFFRKNIVLAIANKDGGGHVDPSLPLQYHDLKSGKTSGVIFNRDGVTYTSNPIIASIRQVAQEVIVSFE</sequence>
<evidence type="ECO:0000313" key="2">
    <source>
        <dbReference type="Proteomes" id="UP001597393"/>
    </source>
</evidence>
<comment type="caution">
    <text evidence="1">The sequence shown here is derived from an EMBL/GenBank/DDBJ whole genome shotgun (WGS) entry which is preliminary data.</text>
</comment>
<evidence type="ECO:0000313" key="1">
    <source>
        <dbReference type="EMBL" id="MFD2599208.1"/>
    </source>
</evidence>
<reference evidence="2" key="1">
    <citation type="journal article" date="2019" name="Int. J. Syst. Evol. Microbiol.">
        <title>The Global Catalogue of Microorganisms (GCM) 10K type strain sequencing project: providing services to taxonomists for standard genome sequencing and annotation.</title>
        <authorList>
            <consortium name="The Broad Institute Genomics Platform"/>
            <consortium name="The Broad Institute Genome Sequencing Center for Infectious Disease"/>
            <person name="Wu L."/>
            <person name="Ma J."/>
        </authorList>
    </citation>
    <scope>NUCLEOTIDE SEQUENCE [LARGE SCALE GENOMIC DNA]</scope>
    <source>
        <strain evidence="2">KCTC 42248</strain>
    </source>
</reference>
<accession>A0ABW5NKP8</accession>
<keyword evidence="2" id="KW-1185">Reference proteome</keyword>
<name>A0ABW5NKP8_9SPHI</name>
<gene>
    <name evidence="1" type="ORF">ACFSQ3_09610</name>
</gene>
<dbReference type="RefSeq" id="WP_380869334.1">
    <property type="nucleotide sequence ID" value="NZ_JBHUMA010000006.1"/>
</dbReference>
<organism evidence="1 2">
    <name type="scientific">Sphingobacterium corticis</name>
    <dbReference type="NCBI Taxonomy" id="1812823"/>
    <lineage>
        <taxon>Bacteria</taxon>
        <taxon>Pseudomonadati</taxon>
        <taxon>Bacteroidota</taxon>
        <taxon>Sphingobacteriia</taxon>
        <taxon>Sphingobacteriales</taxon>
        <taxon>Sphingobacteriaceae</taxon>
        <taxon>Sphingobacterium</taxon>
    </lineage>
</organism>